<dbReference type="OrthoDB" id="7667013at2"/>
<keyword evidence="1" id="KW-0472">Membrane</keyword>
<reference evidence="2 3" key="1">
    <citation type="submission" date="2017-03" db="EMBL/GenBank/DDBJ databases">
        <authorList>
            <person name="Afonso C.L."/>
            <person name="Miller P.J."/>
            <person name="Scott M.A."/>
            <person name="Spackman E."/>
            <person name="Goraichik I."/>
            <person name="Dimitrov K.M."/>
            <person name="Suarez D.L."/>
            <person name="Swayne D.E."/>
        </authorList>
    </citation>
    <scope>NUCLEOTIDE SEQUENCE [LARGE SCALE GENOMIC DNA]</scope>
    <source>
        <strain evidence="2 3">CECT 7450</strain>
    </source>
</reference>
<gene>
    <name evidence="2" type="ORF">ROA7450_03447</name>
</gene>
<protein>
    <recommendedName>
        <fullName evidence="4">NnrT protein</fullName>
    </recommendedName>
</protein>
<feature type="transmembrane region" description="Helical" evidence="1">
    <location>
        <begin position="45"/>
        <end position="64"/>
    </location>
</feature>
<dbReference type="Proteomes" id="UP000193061">
    <property type="component" value="Unassembled WGS sequence"/>
</dbReference>
<organism evidence="2 3">
    <name type="scientific">Roseovarius albus</name>
    <dbReference type="NCBI Taxonomy" id="1247867"/>
    <lineage>
        <taxon>Bacteria</taxon>
        <taxon>Pseudomonadati</taxon>
        <taxon>Pseudomonadota</taxon>
        <taxon>Alphaproteobacteria</taxon>
        <taxon>Rhodobacterales</taxon>
        <taxon>Roseobacteraceae</taxon>
        <taxon>Roseovarius</taxon>
    </lineage>
</organism>
<dbReference type="RefSeq" id="WP_085807121.1">
    <property type="nucleotide sequence ID" value="NZ_FWFX01000013.1"/>
</dbReference>
<keyword evidence="1" id="KW-0812">Transmembrane</keyword>
<proteinExistence type="predicted"/>
<evidence type="ECO:0000313" key="2">
    <source>
        <dbReference type="EMBL" id="SLN65222.1"/>
    </source>
</evidence>
<name>A0A1X6ZYV6_9RHOB</name>
<evidence type="ECO:0000256" key="1">
    <source>
        <dbReference type="SAM" id="Phobius"/>
    </source>
</evidence>
<feature type="transmembrane region" description="Helical" evidence="1">
    <location>
        <begin position="12"/>
        <end position="39"/>
    </location>
</feature>
<dbReference type="EMBL" id="FWFX01000013">
    <property type="protein sequence ID" value="SLN65222.1"/>
    <property type="molecule type" value="Genomic_DNA"/>
</dbReference>
<keyword evidence="1" id="KW-1133">Transmembrane helix</keyword>
<evidence type="ECO:0008006" key="4">
    <source>
        <dbReference type="Google" id="ProtNLM"/>
    </source>
</evidence>
<accession>A0A1X6ZYV6</accession>
<dbReference type="AlphaFoldDB" id="A0A1X6ZYV6"/>
<evidence type="ECO:0000313" key="3">
    <source>
        <dbReference type="Proteomes" id="UP000193061"/>
    </source>
</evidence>
<keyword evidence="3" id="KW-1185">Reference proteome</keyword>
<sequence length="77" mass="8293">MSDAGWSTRKITAVLYPFGAGAMALNVYFSSLILSWLGLPAITPVTAIFIALPLGLPATWLFALHIKRLIKSSQTDS</sequence>